<evidence type="ECO:0000256" key="5">
    <source>
        <dbReference type="RuleBase" id="RU000499"/>
    </source>
</evidence>
<proteinExistence type="inferred from homology"/>
<dbReference type="InterPro" id="IPR000889">
    <property type="entry name" value="Glutathione_peroxidase"/>
</dbReference>
<reference evidence="6 7" key="1">
    <citation type="submission" date="2016-10" db="EMBL/GenBank/DDBJ databases">
        <authorList>
            <person name="de Groot N.N."/>
        </authorList>
    </citation>
    <scope>NUCLEOTIDE SEQUENCE [LARGE SCALE GENOMIC DNA]</scope>
    <source>
        <strain evidence="7">E92,LMG 26720,CCM 7988</strain>
    </source>
</reference>
<dbReference type="STRING" id="1079859.SAMN04515674_10688"/>
<gene>
    <name evidence="6" type="ORF">SAMN04515674_10688</name>
</gene>
<dbReference type="RefSeq" id="WP_092017222.1">
    <property type="nucleotide sequence ID" value="NZ_FOXH01000006.1"/>
</dbReference>
<name>A0A1I5TKC4_9BACT</name>
<dbReference type="GO" id="GO:0034599">
    <property type="term" value="P:cellular response to oxidative stress"/>
    <property type="evidence" value="ECO:0007669"/>
    <property type="project" value="TreeGrafter"/>
</dbReference>
<dbReference type="OrthoDB" id="9789406at2"/>
<dbReference type="EMBL" id="FOXH01000006">
    <property type="protein sequence ID" value="SFP83473.1"/>
    <property type="molecule type" value="Genomic_DNA"/>
</dbReference>
<dbReference type="PANTHER" id="PTHR11592:SF78">
    <property type="entry name" value="GLUTATHIONE PEROXIDASE"/>
    <property type="match status" value="1"/>
</dbReference>
<keyword evidence="7" id="KW-1185">Reference proteome</keyword>
<evidence type="ECO:0000256" key="2">
    <source>
        <dbReference type="ARBA" id="ARBA00022559"/>
    </source>
</evidence>
<organism evidence="6 7">
    <name type="scientific">Pseudarcicella hirudinis</name>
    <dbReference type="NCBI Taxonomy" id="1079859"/>
    <lineage>
        <taxon>Bacteria</taxon>
        <taxon>Pseudomonadati</taxon>
        <taxon>Bacteroidota</taxon>
        <taxon>Cytophagia</taxon>
        <taxon>Cytophagales</taxon>
        <taxon>Flectobacillaceae</taxon>
        <taxon>Pseudarcicella</taxon>
    </lineage>
</organism>
<evidence type="ECO:0000313" key="6">
    <source>
        <dbReference type="EMBL" id="SFP83473.1"/>
    </source>
</evidence>
<dbReference type="Pfam" id="PF00255">
    <property type="entry name" value="GSHPx"/>
    <property type="match status" value="1"/>
</dbReference>
<dbReference type="AlphaFoldDB" id="A0A1I5TKC4"/>
<dbReference type="Proteomes" id="UP000199306">
    <property type="component" value="Unassembled WGS sequence"/>
</dbReference>
<dbReference type="InterPro" id="IPR036249">
    <property type="entry name" value="Thioredoxin-like_sf"/>
</dbReference>
<dbReference type="InterPro" id="IPR029759">
    <property type="entry name" value="GPX_AS"/>
</dbReference>
<evidence type="ECO:0000313" key="7">
    <source>
        <dbReference type="Proteomes" id="UP000199306"/>
    </source>
</evidence>
<feature type="active site" evidence="4">
    <location>
        <position position="36"/>
    </location>
</feature>
<dbReference type="PROSITE" id="PS00460">
    <property type="entry name" value="GLUTATHIONE_PEROXID_1"/>
    <property type="match status" value="1"/>
</dbReference>
<accession>A0A1I5TKC4</accession>
<dbReference type="PIRSF" id="PIRSF000303">
    <property type="entry name" value="Glutathion_perox"/>
    <property type="match status" value="1"/>
</dbReference>
<evidence type="ECO:0000256" key="3">
    <source>
        <dbReference type="ARBA" id="ARBA00023002"/>
    </source>
</evidence>
<dbReference type="Gene3D" id="3.40.30.10">
    <property type="entry name" value="Glutaredoxin"/>
    <property type="match status" value="1"/>
</dbReference>
<dbReference type="PRINTS" id="PR01011">
    <property type="entry name" value="GLUTPROXDASE"/>
</dbReference>
<protein>
    <recommendedName>
        <fullName evidence="5">Glutathione peroxidase</fullName>
    </recommendedName>
</protein>
<keyword evidence="2 5" id="KW-0575">Peroxidase</keyword>
<evidence type="ECO:0000256" key="1">
    <source>
        <dbReference type="ARBA" id="ARBA00006926"/>
    </source>
</evidence>
<comment type="similarity">
    <text evidence="1 5">Belongs to the glutathione peroxidase family.</text>
</comment>
<sequence>MKSIYELSVKDIKGKTVSLEEFSGKKLVILNVASKCAFTSQYADWEDFYRKNNDSVVVLGFPSNEFGNQEPGSNDEIEEFCSLNYEVTFPMFSKISVKGGEKDQLYKWLSDASLNGWNNQEPVWNFCKYLVNENGELIKFFGPDVKPDNPEFVSTVNLSLAS</sequence>
<dbReference type="PROSITE" id="PS51355">
    <property type="entry name" value="GLUTATHIONE_PEROXID_3"/>
    <property type="match status" value="1"/>
</dbReference>
<dbReference type="SUPFAM" id="SSF52833">
    <property type="entry name" value="Thioredoxin-like"/>
    <property type="match status" value="1"/>
</dbReference>
<evidence type="ECO:0000256" key="4">
    <source>
        <dbReference type="PIRSR" id="PIRSR000303-1"/>
    </source>
</evidence>
<keyword evidence="3 5" id="KW-0560">Oxidoreductase</keyword>
<dbReference type="CDD" id="cd00340">
    <property type="entry name" value="GSH_Peroxidase"/>
    <property type="match status" value="1"/>
</dbReference>
<dbReference type="PANTHER" id="PTHR11592">
    <property type="entry name" value="GLUTATHIONE PEROXIDASE"/>
    <property type="match status" value="1"/>
</dbReference>
<dbReference type="GO" id="GO:0004601">
    <property type="term" value="F:peroxidase activity"/>
    <property type="evidence" value="ECO:0007669"/>
    <property type="project" value="UniProtKB-KW"/>
</dbReference>